<proteinExistence type="predicted"/>
<feature type="region of interest" description="Disordered" evidence="1">
    <location>
        <begin position="284"/>
        <end position="326"/>
    </location>
</feature>
<evidence type="ECO:0000256" key="1">
    <source>
        <dbReference type="SAM" id="MobiDB-lite"/>
    </source>
</evidence>
<dbReference type="Pfam" id="PF13479">
    <property type="entry name" value="AAA_24"/>
    <property type="match status" value="1"/>
</dbReference>
<protein>
    <submittedName>
        <fullName evidence="2">AAA domain containing protein</fullName>
    </submittedName>
</protein>
<dbReference type="EMBL" id="LR796544">
    <property type="protein sequence ID" value="CAB4150244.1"/>
    <property type="molecule type" value="Genomic_DNA"/>
</dbReference>
<reference evidence="2" key="1">
    <citation type="submission" date="2020-04" db="EMBL/GenBank/DDBJ databases">
        <authorList>
            <person name="Chiriac C."/>
            <person name="Salcher M."/>
            <person name="Ghai R."/>
            <person name="Kavagutti S V."/>
        </authorList>
    </citation>
    <scope>NUCLEOTIDE SEQUENCE</scope>
</reference>
<gene>
    <name evidence="2" type="ORF">UFOVP567_4</name>
</gene>
<accession>A0A6J5MTP7</accession>
<sequence length="326" mass="35249">MNFATARDRYQRKPFLKVALTGHSGTGKTDWAARSPRPLILLTEVQAMPSIVVANPDALVVPLERWDDFREAFDAVKQGRPTTIVVDGEDQPALEVTLGGQTATIQTLVLDTMTDLQRLAFNKMIRAEGPEGMDRLDFSEANNNLSIDKHGVLISAAETIWQQQRAIPVNTVFLFLARDLQDDTGAKQTLPMLTGKSLPYSMGQYFNASGLAQTRRTDGGTMQHFIRWSSPSAAALTKPGPGWPAVTVNSRAPGETTLGSLLRFTFPDLAVAAEVHDSATFVSTTPAVDKSSVDRKAPNPLAAASPSTTPAQSAPEGAHTARRRRA</sequence>
<organism evidence="2">
    <name type="scientific">uncultured Caudovirales phage</name>
    <dbReference type="NCBI Taxonomy" id="2100421"/>
    <lineage>
        <taxon>Viruses</taxon>
        <taxon>Duplodnaviria</taxon>
        <taxon>Heunggongvirae</taxon>
        <taxon>Uroviricota</taxon>
        <taxon>Caudoviricetes</taxon>
        <taxon>Peduoviridae</taxon>
        <taxon>Maltschvirus</taxon>
        <taxon>Maltschvirus maltsch</taxon>
    </lineage>
</organism>
<feature type="compositionally biased region" description="Low complexity" evidence="1">
    <location>
        <begin position="298"/>
        <end position="315"/>
    </location>
</feature>
<evidence type="ECO:0000313" key="2">
    <source>
        <dbReference type="EMBL" id="CAB4150244.1"/>
    </source>
</evidence>
<name>A0A6J5MTP7_9CAUD</name>